<feature type="compositionally biased region" description="Polar residues" evidence="1">
    <location>
        <begin position="178"/>
        <end position="192"/>
    </location>
</feature>
<name>A0A3P3Y6C1_PLABS</name>
<geneLocation type="mitochondrion" evidence="2"/>
<keyword evidence="2" id="KW-0496">Mitochondrion</keyword>
<evidence type="ECO:0000256" key="1">
    <source>
        <dbReference type="SAM" id="MobiDB-lite"/>
    </source>
</evidence>
<reference evidence="2 3" key="1">
    <citation type="submission" date="2018-03" db="EMBL/GenBank/DDBJ databases">
        <authorList>
            <person name="Fogelqvist J."/>
        </authorList>
    </citation>
    <scope>NUCLEOTIDE SEQUENCE [LARGE SCALE GENOMIC DNA]</scope>
</reference>
<dbReference type="AlphaFoldDB" id="A0A3P3Y6C1"/>
<sequence>MADVTARLVSALVTRLSPEGADETTRRERALLAVRLLCSRIRPRVSLDPVHVRHLIASLLARNRISTIAFDELFEKLMRMRVIEHKASVLYLMRVAKKMQDREASERAREEAIARAALAGSRILRQFASQLPRERCSKQELFAELLSLFDPELFTNEAADTAARMLWAHILPGVRAPSPSSTNPQRPSSPQSPVDADGIPSADL</sequence>
<organism evidence="2 3">
    <name type="scientific">Plasmodiophora brassicae</name>
    <name type="common">Clubroot disease agent</name>
    <dbReference type="NCBI Taxonomy" id="37360"/>
    <lineage>
        <taxon>Eukaryota</taxon>
        <taxon>Sar</taxon>
        <taxon>Rhizaria</taxon>
        <taxon>Endomyxa</taxon>
        <taxon>Phytomyxea</taxon>
        <taxon>Plasmodiophorida</taxon>
        <taxon>Plasmodiophoridae</taxon>
        <taxon>Plasmodiophora</taxon>
    </lineage>
</organism>
<dbReference type="Proteomes" id="UP000290189">
    <property type="component" value="Unassembled WGS sequence"/>
</dbReference>
<evidence type="ECO:0000313" key="2">
    <source>
        <dbReference type="EMBL" id="SPQ95719.1"/>
    </source>
</evidence>
<feature type="region of interest" description="Disordered" evidence="1">
    <location>
        <begin position="176"/>
        <end position="204"/>
    </location>
</feature>
<evidence type="ECO:0000313" key="3">
    <source>
        <dbReference type="Proteomes" id="UP000290189"/>
    </source>
</evidence>
<dbReference type="EMBL" id="OVEO01000004">
    <property type="protein sequence ID" value="SPQ95719.1"/>
    <property type="molecule type" value="Genomic_DNA"/>
</dbReference>
<accession>A0A3P3Y6C1</accession>
<gene>
    <name evidence="2" type="ORF">PLBR_LOCUS2934</name>
</gene>
<protein>
    <submittedName>
        <fullName evidence="2">Uncharacterized protein</fullName>
    </submittedName>
</protein>
<proteinExistence type="predicted"/>